<keyword evidence="2" id="KW-0862">Zinc</keyword>
<reference evidence="3 4" key="1">
    <citation type="submission" date="2018-07" db="EMBL/GenBank/DDBJ databases">
        <title>Genomic and Epidemiologic Investigation of an Indolent Hospital Outbreak.</title>
        <authorList>
            <person name="Johnson R.C."/>
            <person name="Deming C."/>
            <person name="Conlan S."/>
            <person name="Zellmer C.J."/>
            <person name="Michelin A.V."/>
            <person name="Lee-Lin S."/>
            <person name="Thomas P.J."/>
            <person name="Park M."/>
            <person name="Weingarten R.A."/>
            <person name="Less J."/>
            <person name="Dekker J.P."/>
            <person name="Frank K.M."/>
            <person name="Musser K.A."/>
            <person name="Mcquiston J.R."/>
            <person name="Henderson D.K."/>
            <person name="Lau A.F."/>
            <person name="Palmore T.N."/>
            <person name="Segre J.A."/>
        </authorList>
    </citation>
    <scope>NUCLEOTIDE SEQUENCE [LARGE SCALE GENOMIC DNA]</scope>
    <source>
        <strain evidence="3 4">SK-CDC1_0717</strain>
    </source>
</reference>
<accession>A0A430FXR3</accession>
<comment type="caution">
    <text evidence="3">The sequence shown here is derived from an EMBL/GenBank/DDBJ whole genome shotgun (WGS) entry which is preliminary data.</text>
</comment>
<gene>
    <name evidence="3" type="ORF">DAH66_21285</name>
</gene>
<dbReference type="GO" id="GO:0046872">
    <property type="term" value="F:metal ion binding"/>
    <property type="evidence" value="ECO:0007669"/>
    <property type="project" value="UniProtKB-KW"/>
</dbReference>
<dbReference type="EMBL" id="QQYZ01000035">
    <property type="protein sequence ID" value="RSY76575.1"/>
    <property type="molecule type" value="Genomic_DNA"/>
</dbReference>
<keyword evidence="1" id="KW-0479">Metal-binding</keyword>
<name>A0A430FXR3_9SPHN</name>
<dbReference type="InterPro" id="IPR051804">
    <property type="entry name" value="Carb_Metab_Reg_Kinase/Isom"/>
</dbReference>
<organism evidence="3 4">
    <name type="scientific">Sphingomonas koreensis</name>
    <dbReference type="NCBI Taxonomy" id="93064"/>
    <lineage>
        <taxon>Bacteria</taxon>
        <taxon>Pseudomonadati</taxon>
        <taxon>Pseudomonadota</taxon>
        <taxon>Alphaproteobacteria</taxon>
        <taxon>Sphingomonadales</taxon>
        <taxon>Sphingomonadaceae</taxon>
        <taxon>Sphingomonas</taxon>
    </lineage>
</organism>
<evidence type="ECO:0000313" key="3">
    <source>
        <dbReference type="EMBL" id="RSY76575.1"/>
    </source>
</evidence>
<protein>
    <submittedName>
        <fullName evidence="3">Phosphoheptose isomerase</fullName>
    </submittedName>
</protein>
<keyword evidence="3" id="KW-0413">Isomerase</keyword>
<dbReference type="GO" id="GO:0016853">
    <property type="term" value="F:isomerase activity"/>
    <property type="evidence" value="ECO:0007669"/>
    <property type="project" value="UniProtKB-KW"/>
</dbReference>
<dbReference type="InterPro" id="IPR014710">
    <property type="entry name" value="RmlC-like_jellyroll"/>
</dbReference>
<dbReference type="SUPFAM" id="SSF51182">
    <property type="entry name" value="RmlC-like cupins"/>
    <property type="match status" value="1"/>
</dbReference>
<dbReference type="Proteomes" id="UP000287746">
    <property type="component" value="Unassembled WGS sequence"/>
</dbReference>
<dbReference type="PANTHER" id="PTHR42742">
    <property type="entry name" value="TRANSCRIPTIONAL REPRESSOR MPRA"/>
    <property type="match status" value="1"/>
</dbReference>
<evidence type="ECO:0000256" key="2">
    <source>
        <dbReference type="ARBA" id="ARBA00022833"/>
    </source>
</evidence>
<dbReference type="AlphaFoldDB" id="A0A430FXR3"/>
<dbReference type="PANTHER" id="PTHR42742:SF3">
    <property type="entry name" value="FRUCTOKINASE"/>
    <property type="match status" value="1"/>
</dbReference>
<dbReference type="InterPro" id="IPR011051">
    <property type="entry name" value="RmlC_Cupin_sf"/>
</dbReference>
<sequence>MGLREPITKDRLRAAAKDGSIVALLDWKPVRAGDFWYAPAGTIHAIGAGLSLIEIQQNVDVTYRLYDYGSNRELHLDEAVEAARPTPYEAPFAPFELARGRRVLVAGGPFVVERWADACTGILAPRRGEPVWLIPLRGEAVVGSEPLEPGGVWIVAGDAGVNFTGSCELLVAYSGRAVHEALIS</sequence>
<dbReference type="Gene3D" id="2.60.120.10">
    <property type="entry name" value="Jelly Rolls"/>
    <property type="match status" value="1"/>
</dbReference>
<proteinExistence type="predicted"/>
<evidence type="ECO:0000313" key="4">
    <source>
        <dbReference type="Proteomes" id="UP000287746"/>
    </source>
</evidence>
<evidence type="ECO:0000256" key="1">
    <source>
        <dbReference type="ARBA" id="ARBA00022723"/>
    </source>
</evidence>